<evidence type="ECO:0000256" key="4">
    <source>
        <dbReference type="ARBA" id="ARBA00022980"/>
    </source>
</evidence>
<keyword evidence="3" id="KW-0809">Transit peptide</keyword>
<organism evidence="8 9">
    <name type="scientific">Cryptotermes secundus</name>
    <dbReference type="NCBI Taxonomy" id="105785"/>
    <lineage>
        <taxon>Eukaryota</taxon>
        <taxon>Metazoa</taxon>
        <taxon>Ecdysozoa</taxon>
        <taxon>Arthropoda</taxon>
        <taxon>Hexapoda</taxon>
        <taxon>Insecta</taxon>
        <taxon>Pterygota</taxon>
        <taxon>Neoptera</taxon>
        <taxon>Polyneoptera</taxon>
        <taxon>Dictyoptera</taxon>
        <taxon>Blattodea</taxon>
        <taxon>Blattoidea</taxon>
        <taxon>Termitoidae</taxon>
        <taxon>Kalotermitidae</taxon>
        <taxon>Cryptotermitinae</taxon>
        <taxon>Cryptotermes</taxon>
    </lineage>
</organism>
<keyword evidence="5" id="KW-0496">Mitochondrion</keyword>
<dbReference type="Pfam" id="PF00444">
    <property type="entry name" value="Ribosomal_L36"/>
    <property type="match status" value="1"/>
</dbReference>
<evidence type="ECO:0000256" key="3">
    <source>
        <dbReference type="ARBA" id="ARBA00022946"/>
    </source>
</evidence>
<comment type="subcellular location">
    <subcellularLocation>
        <location evidence="1">Mitochondrion</location>
    </subcellularLocation>
</comment>
<keyword evidence="4 7" id="KW-0689">Ribosomal protein</keyword>
<protein>
    <recommendedName>
        <fullName evidence="7">Ribosomal protein</fullName>
    </recommendedName>
</protein>
<dbReference type="HAMAP" id="MF_00251">
    <property type="entry name" value="Ribosomal_bL36"/>
    <property type="match status" value="1"/>
</dbReference>
<dbReference type="AlphaFoldDB" id="A0A2J7PPE0"/>
<dbReference type="SUPFAM" id="SSF57840">
    <property type="entry name" value="Ribosomal protein L36"/>
    <property type="match status" value="1"/>
</dbReference>
<dbReference type="NCBIfam" id="TIGR01022">
    <property type="entry name" value="rpmJ_bact"/>
    <property type="match status" value="1"/>
</dbReference>
<evidence type="ECO:0000313" key="8">
    <source>
        <dbReference type="EMBL" id="PNF18210.1"/>
    </source>
</evidence>
<dbReference type="GO" id="GO:0005762">
    <property type="term" value="C:mitochondrial large ribosomal subunit"/>
    <property type="evidence" value="ECO:0007669"/>
    <property type="project" value="TreeGrafter"/>
</dbReference>
<gene>
    <name evidence="8" type="primary">MRPL36</name>
    <name evidence="8" type="ORF">B7P43_G18047</name>
</gene>
<evidence type="ECO:0000256" key="1">
    <source>
        <dbReference type="ARBA" id="ARBA00004173"/>
    </source>
</evidence>
<sequence length="108" mass="12556">MLPIRHNEQRSYFGIIKSFSLINTNSTGLKNESLPLLTPKVPILSSSCGFKVKKVLKRRCKDCYFVMRRGRMYVICETHPRHKQMAMKAPAKANWILTCACQSRIRPW</sequence>
<reference evidence="8 9" key="1">
    <citation type="submission" date="2017-12" db="EMBL/GenBank/DDBJ databases">
        <title>Hemimetabolous genomes reveal molecular basis of termite eusociality.</title>
        <authorList>
            <person name="Harrison M.C."/>
            <person name="Jongepier E."/>
            <person name="Robertson H.M."/>
            <person name="Arning N."/>
            <person name="Bitard-Feildel T."/>
            <person name="Chao H."/>
            <person name="Childers C.P."/>
            <person name="Dinh H."/>
            <person name="Doddapaneni H."/>
            <person name="Dugan S."/>
            <person name="Gowin J."/>
            <person name="Greiner C."/>
            <person name="Han Y."/>
            <person name="Hu H."/>
            <person name="Hughes D.S.T."/>
            <person name="Huylmans A.-K."/>
            <person name="Kemena C."/>
            <person name="Kremer L.P.M."/>
            <person name="Lee S.L."/>
            <person name="Lopez-Ezquerra A."/>
            <person name="Mallet L."/>
            <person name="Monroy-Kuhn J.M."/>
            <person name="Moser A."/>
            <person name="Murali S.C."/>
            <person name="Muzny D.M."/>
            <person name="Otani S."/>
            <person name="Piulachs M.-D."/>
            <person name="Poelchau M."/>
            <person name="Qu J."/>
            <person name="Schaub F."/>
            <person name="Wada-Katsumata A."/>
            <person name="Worley K.C."/>
            <person name="Xie Q."/>
            <person name="Ylla G."/>
            <person name="Poulsen M."/>
            <person name="Gibbs R.A."/>
            <person name="Schal C."/>
            <person name="Richards S."/>
            <person name="Belles X."/>
            <person name="Korb J."/>
            <person name="Bornberg-Bauer E."/>
        </authorList>
    </citation>
    <scope>NUCLEOTIDE SEQUENCE [LARGE SCALE GENOMIC DNA]</scope>
    <source>
        <tissue evidence="8">Whole body</tissue>
    </source>
</reference>
<dbReference type="Proteomes" id="UP000235965">
    <property type="component" value="Unassembled WGS sequence"/>
</dbReference>
<dbReference type="InterPro" id="IPR000473">
    <property type="entry name" value="Ribosomal_bL36"/>
</dbReference>
<dbReference type="EMBL" id="NEVH01022715">
    <property type="protein sequence ID" value="PNF18210.1"/>
    <property type="molecule type" value="Genomic_DNA"/>
</dbReference>
<dbReference type="PANTHER" id="PTHR46909:SF1">
    <property type="entry name" value="LARGE RIBOSOMAL SUBUNIT PROTEIN BL36M"/>
    <property type="match status" value="1"/>
</dbReference>
<accession>A0A2J7PPE0</accession>
<evidence type="ECO:0000256" key="2">
    <source>
        <dbReference type="ARBA" id="ARBA00007645"/>
    </source>
</evidence>
<evidence type="ECO:0000256" key="7">
    <source>
        <dbReference type="RuleBase" id="RU000570"/>
    </source>
</evidence>
<keyword evidence="6 7" id="KW-0687">Ribonucleoprotein</keyword>
<comment type="caution">
    <text evidence="8">The sequence shown here is derived from an EMBL/GenBank/DDBJ whole genome shotgun (WGS) entry which is preliminary data.</text>
</comment>
<dbReference type="FunCoup" id="A0A2J7PPE0">
    <property type="interactions" value="183"/>
</dbReference>
<dbReference type="GO" id="GO:0003735">
    <property type="term" value="F:structural constituent of ribosome"/>
    <property type="evidence" value="ECO:0007669"/>
    <property type="project" value="InterPro"/>
</dbReference>
<dbReference type="PANTHER" id="PTHR46909">
    <property type="entry name" value="39S RIBOSOMAL PROTEIN L36, MITOCHONDRIAL"/>
    <property type="match status" value="1"/>
</dbReference>
<dbReference type="OrthoDB" id="10265903at2759"/>
<dbReference type="InParanoid" id="A0A2J7PPE0"/>
<evidence type="ECO:0000256" key="5">
    <source>
        <dbReference type="ARBA" id="ARBA00023128"/>
    </source>
</evidence>
<evidence type="ECO:0000256" key="6">
    <source>
        <dbReference type="ARBA" id="ARBA00023274"/>
    </source>
</evidence>
<name>A0A2J7PPE0_9NEOP</name>
<comment type="similarity">
    <text evidence="2 7">Belongs to the bacterial ribosomal protein bL36 family.</text>
</comment>
<dbReference type="InterPro" id="IPR035977">
    <property type="entry name" value="Ribosomal_bL36_sp"/>
</dbReference>
<dbReference type="GO" id="GO:0006412">
    <property type="term" value="P:translation"/>
    <property type="evidence" value="ECO:0007669"/>
    <property type="project" value="InterPro"/>
</dbReference>
<evidence type="ECO:0000313" key="9">
    <source>
        <dbReference type="Proteomes" id="UP000235965"/>
    </source>
</evidence>
<keyword evidence="9" id="KW-1185">Reference proteome</keyword>
<dbReference type="InterPro" id="IPR052143">
    <property type="entry name" value="Mitoribosomal_bL36m"/>
</dbReference>
<dbReference type="STRING" id="105785.A0A2J7PPE0"/>
<proteinExistence type="inferred from homology"/>